<gene>
    <name evidence="4" type="ORF">FSB_LOCUS31192</name>
</gene>
<dbReference type="InterPro" id="IPR020847">
    <property type="entry name" value="AP_endonuclease_F1_BS"/>
</dbReference>
<dbReference type="InterPro" id="IPR005135">
    <property type="entry name" value="Endo/exonuclease/phosphatase"/>
</dbReference>
<evidence type="ECO:0000313" key="4">
    <source>
        <dbReference type="EMBL" id="SPD03310.1"/>
    </source>
</evidence>
<feature type="region of interest" description="Disordered" evidence="1">
    <location>
        <begin position="442"/>
        <end position="461"/>
    </location>
</feature>
<sequence>MSDFDVPGTVGKLALPTFARFRICGNPSLGSRDMVPRTGVAGVFLVRLRTVFRSRFRLDPGKSWQSESFTLCMNVSSFQRAWACGSTCCESGRLCAQARQRRWESSGIFSTALFRRLVFMCMVDVTPDIGFSTILVSLESLCYLFFKGSMGGKRSFRIESKRFDLVLGEKGPNHVKFTEIGKHHRCDIFTGKEGAIWLGRCVEENITREKEQAFIRTRGEHNKTYVIRRFGNIHGRYVEVTECGRGGSRGRIIIPEGQNQSGWRGFVKELKLLLSPREEGVAGDVARPVAGVASGKMGQTTYAGAVGKGASTQSGKEKEQMVAQAVPVKEIKRRDDTLQKSFPQLPPPLPAKPKIRVPLRFFPNENPISAKRTFGYGLKISVNELGVRRVSREFKEDAGLPREKWVPKGTGVKPKELGQITKAQVPLVLSGLGLSTYEVGEASGSKCGPGQGPEDLMGLGSDLTLESTDQPEYALEPTDQPDNSNRVFYQPDKVMPAQADVSLPCELAVMPEKRFRLDPRYGATMNGMTWVLRVADEGRFVIPEYFIPRWPPVSDFYTGFVSRICHLQGFGLGFSQELCGSRGYESKAAVVDLDGFDGFDTVTSTELVLWRDNDSTGIEPLAMVAPHIEDHDTETRETPRVGFYQNPPSDWVLSQMKEFGNCVGASYEGYEDEIIALLQKIEARRPPQKQKAPSQKGGTQSANRGQRELRGLQSSVNYDVRRGLNDKDKRLRMRNLIKLWKADVICLQETKMAEFSRRVIQSLWGNQHVDWTSLGSNGASGGILLMWDRRMVEKVEEAAGNYSLSCKFKSVFDQFEWIFTGVYGPNSDSERGFLWEELAGLLSWWDAPWCIGGDFNVVRFPSEKSGRAVLSPAMNEFSDFIAELGLLDLPLEGGLFTWSNNREISAKSRIDRFLVSSEWADHFGLVNQRRLPRLLSDHYPILLDCGRIAGGRSPFRFENMWLKVDGFVDRVRGWWDSYVFPGSPSHIFASKLKALKMDLKQWNFNEFGNIHFKQQKLLLSLHELETTSESRDLFEGEVSERLQLISELEKNTLLEEICCRQKSRVLWLKEGDKNTKYFHKIANAHRRHNSIRHLTINGELSSDLADIKVQIIEFYKNLYSEDGGRRPLLDGLHFSSISSDEACWVERPFEEEEIFQAVSNMNGDKAPGPDGFPMSFFHACWPILRADLLAVFSEFHEFGSFQRSLNATFLTLIPKKTNAVEVRDFRPISLVSSVYKILAKVLANRLSGVLDTIISPSQNAFVHGRQMIDSVLVANECLDSRIKEGIPGVMCKLDVEKAYDHVNWSFLLYLLRRCGFSLKWRRWIAFCISTVRFSVLINGGPEGFFGSSRGIRQGDSLSPLLFVIVMEALSRMMSKAVEGGFLSGFQMLDQTIYLICAFYFTWFEAVSGLKINLNKSEMVPVGSVPDLEDLAGIMGCKIIQLPMTYLGLPLGANFKSKSIWDPILEKMERRLSGWQRMYLSKGGRITLIKSTLSSLPTYFMSLFPIPVSVALRIDKIQRDFLWGGMGEGKKFHLVNWSQVCQPLKMGGLGVRNLRLFNQALLGKWLWRYGNEENAFWRHLISAKYGSSFGGWTTREVNGPYGSGLWKHIRKGWGMLSRYVHFEVGDGSKTKFWDDVWCGSCSLKHAFPDLYRIARNKDAAVGDLLQFQNGGVTWLLDFTRHVQDWELESVNLLLELLYSSSAKGYGDDRMCWRGGCKEGFQVKDYYRYILPQSGFTLPWKSIWRSKAPPRVAFFVWTAALGRILTTDNLRRRRVIVLDYCWLCKRDGESISHLLLHCSYATELWNFFLNIFGISWVMPFGIVDLLSCWGGGCRKTRIRKVWDMVPLCIFWCIWWERNTRCFEGLERNMLELKGLVLRTLMEWSKAAGVLSGRRYEDAANCGSFDAQPHQTEFRGGRPAQRVALHEPPHNEATSSVNHGIQNPNDLDSVMASVEAVEAEHEILHVPTFMEVQVNLNASGTAGVYALGSANLVVGATYLNNFGSGLSEESQFTAITVGEGNGFLVVVDVMSDRFANHPDQMQRNSGLGNLETVSELHAVVRKEDPSIVFLMETWLELRNFEFLRVRLGMRGCFGVERYGYGGGLALLWNSNVAIHIQSYSNHHIDADVIHEDGLCWRVTGFYGHPERALRVHSWTLLRQLHHSQSLPWLVMGDFNKITSLDEKWGREDRSLTQMVAFCESLSDCSLRDLDEVVQSVDAVVTQDMNDSLMQPFSSKEIRRALFQISPSKAFGPDGNNVQMAAKFDMSKAYDQVEWNYFQAILLKLGFHRRWVELIMACVNTATYSVMVNGEAQGYIKPSRGLRQGDPLSPCLFLICAEGLSLLIHLLGSFTSQGLEIIKQITLAKGTETKLFTEESYPSLLVNGVKTTLKSHLMFSGSVILLKKFGVLALSLFLMIVILHCLFVILYPSVFSVLLVDDIWQKATGLATDFMEVGLHVYDPSGTASFSDFSLWRPPDVGIYKLNIGICTSSSSRQVGVGILIRDAQGLVVAAMQQQGVRCDDKLQLQALVVLTAVQFAFDVGLQHLDIELTFQDLLSLLKTDGSCLASIGTLVDEILFVK</sequence>
<accession>A0A2N9GVD9</accession>
<name>A0A2N9GVD9_FAGSY</name>
<dbReference type="GO" id="GO:0004523">
    <property type="term" value="F:RNA-DNA hybrid ribonuclease activity"/>
    <property type="evidence" value="ECO:0007669"/>
    <property type="project" value="InterPro"/>
</dbReference>
<feature type="transmembrane region" description="Helical" evidence="2">
    <location>
        <begin position="2401"/>
        <end position="2423"/>
    </location>
</feature>
<dbReference type="PROSITE" id="PS50878">
    <property type="entry name" value="RT_POL"/>
    <property type="match status" value="1"/>
</dbReference>
<dbReference type="GO" id="GO:0003677">
    <property type="term" value="F:DNA binding"/>
    <property type="evidence" value="ECO:0007669"/>
    <property type="project" value="InterPro"/>
</dbReference>
<dbReference type="InterPro" id="IPR026960">
    <property type="entry name" value="RVT-Znf"/>
</dbReference>
<keyword evidence="2" id="KW-0812">Transmembrane</keyword>
<dbReference type="EMBL" id="OIVN01002402">
    <property type="protein sequence ID" value="SPD03310.1"/>
    <property type="molecule type" value="Genomic_DNA"/>
</dbReference>
<dbReference type="PANTHER" id="PTHR33116:SF78">
    <property type="entry name" value="OS12G0587133 PROTEIN"/>
    <property type="match status" value="1"/>
</dbReference>
<evidence type="ECO:0000256" key="1">
    <source>
        <dbReference type="SAM" id="MobiDB-lite"/>
    </source>
</evidence>
<dbReference type="PANTHER" id="PTHR33116">
    <property type="entry name" value="REVERSE TRANSCRIPTASE ZINC-BINDING DOMAIN-CONTAINING PROTEIN-RELATED-RELATED"/>
    <property type="match status" value="1"/>
</dbReference>
<protein>
    <recommendedName>
        <fullName evidence="3">Reverse transcriptase domain-containing protein</fullName>
    </recommendedName>
</protein>
<dbReference type="Pfam" id="PF00078">
    <property type="entry name" value="RVT_1"/>
    <property type="match status" value="2"/>
</dbReference>
<dbReference type="Pfam" id="PF13456">
    <property type="entry name" value="RVT_3"/>
    <property type="match status" value="1"/>
</dbReference>
<dbReference type="Pfam" id="PF03372">
    <property type="entry name" value="Exo_endo_phos"/>
    <property type="match status" value="2"/>
</dbReference>
<feature type="compositionally biased region" description="Polar residues" evidence="1">
    <location>
        <begin position="691"/>
        <end position="704"/>
    </location>
</feature>
<organism evidence="4">
    <name type="scientific">Fagus sylvatica</name>
    <name type="common">Beechnut</name>
    <dbReference type="NCBI Taxonomy" id="28930"/>
    <lineage>
        <taxon>Eukaryota</taxon>
        <taxon>Viridiplantae</taxon>
        <taxon>Streptophyta</taxon>
        <taxon>Embryophyta</taxon>
        <taxon>Tracheophyta</taxon>
        <taxon>Spermatophyta</taxon>
        <taxon>Magnoliopsida</taxon>
        <taxon>eudicotyledons</taxon>
        <taxon>Gunneridae</taxon>
        <taxon>Pentapetalae</taxon>
        <taxon>rosids</taxon>
        <taxon>fabids</taxon>
        <taxon>Fagales</taxon>
        <taxon>Fagaceae</taxon>
        <taxon>Fagus</taxon>
    </lineage>
</organism>
<dbReference type="SUPFAM" id="SSF56672">
    <property type="entry name" value="DNA/RNA polymerases"/>
    <property type="match status" value="1"/>
</dbReference>
<reference evidence="4" key="1">
    <citation type="submission" date="2018-02" db="EMBL/GenBank/DDBJ databases">
        <authorList>
            <person name="Cohen D.B."/>
            <person name="Kent A.D."/>
        </authorList>
    </citation>
    <scope>NUCLEOTIDE SEQUENCE</scope>
</reference>
<proteinExistence type="predicted"/>
<dbReference type="Gene3D" id="3.60.10.10">
    <property type="entry name" value="Endonuclease/exonuclease/phosphatase"/>
    <property type="match status" value="2"/>
</dbReference>
<dbReference type="Pfam" id="PF13966">
    <property type="entry name" value="zf-RVT"/>
    <property type="match status" value="1"/>
</dbReference>
<keyword evidence="2" id="KW-1133">Transmembrane helix</keyword>
<keyword evidence="2" id="KW-0472">Membrane</keyword>
<dbReference type="PROSITE" id="PS00726">
    <property type="entry name" value="AP_NUCLEASE_F1_1"/>
    <property type="match status" value="1"/>
</dbReference>
<dbReference type="InterPro" id="IPR036691">
    <property type="entry name" value="Endo/exonu/phosph_ase_sf"/>
</dbReference>
<dbReference type="CDD" id="cd01650">
    <property type="entry name" value="RT_nLTR_like"/>
    <property type="match status" value="1"/>
</dbReference>
<dbReference type="InterPro" id="IPR043502">
    <property type="entry name" value="DNA/RNA_pol_sf"/>
</dbReference>
<feature type="domain" description="Reverse transcriptase" evidence="3">
    <location>
        <begin position="1194"/>
        <end position="1450"/>
    </location>
</feature>
<evidence type="ECO:0000259" key="3">
    <source>
        <dbReference type="PROSITE" id="PS50878"/>
    </source>
</evidence>
<dbReference type="GO" id="GO:0006281">
    <property type="term" value="P:DNA repair"/>
    <property type="evidence" value="ECO:0007669"/>
    <property type="project" value="InterPro"/>
</dbReference>
<feature type="region of interest" description="Disordered" evidence="1">
    <location>
        <begin position="684"/>
        <end position="708"/>
    </location>
</feature>
<dbReference type="SUPFAM" id="SSF56219">
    <property type="entry name" value="DNase I-like"/>
    <property type="match status" value="2"/>
</dbReference>
<dbReference type="InterPro" id="IPR000477">
    <property type="entry name" value="RT_dom"/>
</dbReference>
<evidence type="ECO:0000256" key="2">
    <source>
        <dbReference type="SAM" id="Phobius"/>
    </source>
</evidence>
<dbReference type="InterPro" id="IPR002156">
    <property type="entry name" value="RNaseH_domain"/>
</dbReference>